<dbReference type="GO" id="GO:0005549">
    <property type="term" value="F:odorant binding"/>
    <property type="evidence" value="ECO:0007669"/>
    <property type="project" value="InterPro"/>
</dbReference>
<dbReference type="InterPro" id="IPR036728">
    <property type="entry name" value="PBP_GOBP_sf"/>
</dbReference>
<comment type="subcellular location">
    <subcellularLocation>
        <location evidence="1">Secreted</location>
    </subcellularLocation>
</comment>
<evidence type="ECO:0000256" key="4">
    <source>
        <dbReference type="ARBA" id="ARBA00022729"/>
    </source>
</evidence>
<name>A0A9N9QM43_9CUCU</name>
<dbReference type="PANTHER" id="PTHR11857">
    <property type="entry name" value="ODORANT BINDING PROTEIN-RELATED"/>
    <property type="match status" value="1"/>
</dbReference>
<reference evidence="6" key="1">
    <citation type="submission" date="2022-01" db="EMBL/GenBank/DDBJ databases">
        <authorList>
            <person name="King R."/>
        </authorList>
    </citation>
    <scope>NUCLEOTIDE SEQUENCE</scope>
</reference>
<proteinExistence type="inferred from homology"/>
<dbReference type="EMBL" id="OU892278">
    <property type="protein sequence ID" value="CAG9764446.1"/>
    <property type="molecule type" value="Genomic_DNA"/>
</dbReference>
<comment type="similarity">
    <text evidence="2">Belongs to the PBP/GOBP family.</text>
</comment>
<evidence type="ECO:0000256" key="1">
    <source>
        <dbReference type="ARBA" id="ARBA00004613"/>
    </source>
</evidence>
<dbReference type="PANTHER" id="PTHR11857:SF43">
    <property type="entry name" value="GEO07291P1-RELATED"/>
    <property type="match status" value="1"/>
</dbReference>
<dbReference type="GO" id="GO:0007608">
    <property type="term" value="P:sensory perception of smell"/>
    <property type="evidence" value="ECO:0007669"/>
    <property type="project" value="TreeGrafter"/>
</dbReference>
<keyword evidence="7" id="KW-1185">Reference proteome</keyword>
<evidence type="ECO:0000313" key="7">
    <source>
        <dbReference type="Proteomes" id="UP001152799"/>
    </source>
</evidence>
<evidence type="ECO:0000313" key="6">
    <source>
        <dbReference type="EMBL" id="CAG9764446.1"/>
    </source>
</evidence>
<gene>
    <name evidence="6" type="ORF">CEUTPL_LOCUS5086</name>
</gene>
<dbReference type="Proteomes" id="UP001152799">
    <property type="component" value="Chromosome 2"/>
</dbReference>
<sequence length="133" mass="14903">METVFVLLGLLAVASCQMKLPPKDMRILLESNTQCQKLSGATQQEIMATIQGNFSDSPALKDHIFCLGEKLKLISSDGKFDRDFAKSKMMEVIPDEAKIDEILDKCLIHKDNARDSAYESIKCFSDNRDILMA</sequence>
<dbReference type="InterPro" id="IPR006170">
    <property type="entry name" value="PBP/GOBP"/>
</dbReference>
<evidence type="ECO:0000256" key="3">
    <source>
        <dbReference type="ARBA" id="ARBA00022525"/>
    </source>
</evidence>
<dbReference type="AlphaFoldDB" id="A0A9N9QM43"/>
<evidence type="ECO:0000256" key="5">
    <source>
        <dbReference type="SAM" id="SignalP"/>
    </source>
</evidence>
<dbReference type="OrthoDB" id="8194670at2759"/>
<accession>A0A9N9QM43</accession>
<dbReference type="SMART" id="SM00708">
    <property type="entry name" value="PhBP"/>
    <property type="match status" value="1"/>
</dbReference>
<protein>
    <submittedName>
        <fullName evidence="6">Uncharacterized protein</fullName>
    </submittedName>
</protein>
<feature type="chain" id="PRO_5040314746" evidence="5">
    <location>
        <begin position="17"/>
        <end position="133"/>
    </location>
</feature>
<keyword evidence="4 5" id="KW-0732">Signal</keyword>
<keyword evidence="3" id="KW-0964">Secreted</keyword>
<dbReference type="Pfam" id="PF01395">
    <property type="entry name" value="PBP_GOBP"/>
    <property type="match status" value="1"/>
</dbReference>
<dbReference type="Gene3D" id="1.10.238.20">
    <property type="entry name" value="Pheromone/general odorant binding protein domain"/>
    <property type="match status" value="1"/>
</dbReference>
<dbReference type="GO" id="GO:0005615">
    <property type="term" value="C:extracellular space"/>
    <property type="evidence" value="ECO:0007669"/>
    <property type="project" value="TreeGrafter"/>
</dbReference>
<organism evidence="6 7">
    <name type="scientific">Ceutorhynchus assimilis</name>
    <name type="common">cabbage seed weevil</name>
    <dbReference type="NCBI Taxonomy" id="467358"/>
    <lineage>
        <taxon>Eukaryota</taxon>
        <taxon>Metazoa</taxon>
        <taxon>Ecdysozoa</taxon>
        <taxon>Arthropoda</taxon>
        <taxon>Hexapoda</taxon>
        <taxon>Insecta</taxon>
        <taxon>Pterygota</taxon>
        <taxon>Neoptera</taxon>
        <taxon>Endopterygota</taxon>
        <taxon>Coleoptera</taxon>
        <taxon>Polyphaga</taxon>
        <taxon>Cucujiformia</taxon>
        <taxon>Curculionidae</taxon>
        <taxon>Ceutorhynchinae</taxon>
        <taxon>Ceutorhynchus</taxon>
    </lineage>
</organism>
<feature type="signal peptide" evidence="5">
    <location>
        <begin position="1"/>
        <end position="16"/>
    </location>
</feature>
<dbReference type="CDD" id="cd23992">
    <property type="entry name" value="PBP_GOBP"/>
    <property type="match status" value="1"/>
</dbReference>
<evidence type="ECO:0000256" key="2">
    <source>
        <dbReference type="ARBA" id="ARBA00008098"/>
    </source>
</evidence>
<dbReference type="SUPFAM" id="SSF47565">
    <property type="entry name" value="Insect pheromone/odorant-binding proteins"/>
    <property type="match status" value="1"/>
</dbReference>